<organism evidence="1 2">
    <name type="scientific">Cichorium intybus</name>
    <name type="common">Chicory</name>
    <dbReference type="NCBI Taxonomy" id="13427"/>
    <lineage>
        <taxon>Eukaryota</taxon>
        <taxon>Viridiplantae</taxon>
        <taxon>Streptophyta</taxon>
        <taxon>Embryophyta</taxon>
        <taxon>Tracheophyta</taxon>
        <taxon>Spermatophyta</taxon>
        <taxon>Magnoliopsida</taxon>
        <taxon>eudicotyledons</taxon>
        <taxon>Gunneridae</taxon>
        <taxon>Pentapetalae</taxon>
        <taxon>asterids</taxon>
        <taxon>campanulids</taxon>
        <taxon>Asterales</taxon>
        <taxon>Asteraceae</taxon>
        <taxon>Cichorioideae</taxon>
        <taxon>Cichorieae</taxon>
        <taxon>Cichoriinae</taxon>
        <taxon>Cichorium</taxon>
    </lineage>
</organism>
<protein>
    <submittedName>
        <fullName evidence="1">Uncharacterized protein</fullName>
    </submittedName>
</protein>
<evidence type="ECO:0000313" key="1">
    <source>
        <dbReference type="EMBL" id="KAI3753321.1"/>
    </source>
</evidence>
<proteinExistence type="predicted"/>
<reference evidence="2" key="1">
    <citation type="journal article" date="2022" name="Mol. Ecol. Resour.">
        <title>The genomes of chicory, endive, great burdock and yacon provide insights into Asteraceae palaeo-polyploidization history and plant inulin production.</title>
        <authorList>
            <person name="Fan W."/>
            <person name="Wang S."/>
            <person name="Wang H."/>
            <person name="Wang A."/>
            <person name="Jiang F."/>
            <person name="Liu H."/>
            <person name="Zhao H."/>
            <person name="Xu D."/>
            <person name="Zhang Y."/>
        </authorList>
    </citation>
    <scope>NUCLEOTIDE SEQUENCE [LARGE SCALE GENOMIC DNA]</scope>
    <source>
        <strain evidence="2">cv. Punajuju</strain>
    </source>
</reference>
<name>A0ACB9E3M7_CICIN</name>
<gene>
    <name evidence="1" type="ORF">L2E82_25372</name>
</gene>
<accession>A0ACB9E3M7</accession>
<keyword evidence="2" id="KW-1185">Reference proteome</keyword>
<dbReference type="EMBL" id="CM042012">
    <property type="protein sequence ID" value="KAI3753321.1"/>
    <property type="molecule type" value="Genomic_DNA"/>
</dbReference>
<sequence>MIYKQNITNDVTLKNHLKTTFAPPFPLKKNQILSLTHTHTHTHTLLLVVAAERLNSYFGSLLALECLIRIIFRVSATEDSKLFHPANQQLNRLQIQEHKSCFK</sequence>
<reference evidence="1 2" key="2">
    <citation type="journal article" date="2022" name="Mol. Ecol. Resour.">
        <title>The genomes of chicory, endive, great burdock and yacon provide insights into Asteraceae paleo-polyploidization history and plant inulin production.</title>
        <authorList>
            <person name="Fan W."/>
            <person name="Wang S."/>
            <person name="Wang H."/>
            <person name="Wang A."/>
            <person name="Jiang F."/>
            <person name="Liu H."/>
            <person name="Zhao H."/>
            <person name="Xu D."/>
            <person name="Zhang Y."/>
        </authorList>
    </citation>
    <scope>NUCLEOTIDE SEQUENCE [LARGE SCALE GENOMIC DNA]</scope>
    <source>
        <strain evidence="2">cv. Punajuju</strain>
        <tissue evidence="1">Leaves</tissue>
    </source>
</reference>
<evidence type="ECO:0000313" key="2">
    <source>
        <dbReference type="Proteomes" id="UP001055811"/>
    </source>
</evidence>
<comment type="caution">
    <text evidence="1">The sequence shown here is derived from an EMBL/GenBank/DDBJ whole genome shotgun (WGS) entry which is preliminary data.</text>
</comment>
<dbReference type="Proteomes" id="UP001055811">
    <property type="component" value="Linkage Group LG04"/>
</dbReference>